<name>A0A0C3NTR3_PHLG1</name>
<dbReference type="EMBL" id="KN840476">
    <property type="protein sequence ID" value="KIP08674.1"/>
    <property type="molecule type" value="Genomic_DNA"/>
</dbReference>
<keyword evidence="3" id="KW-1185">Reference proteome</keyword>
<evidence type="ECO:0000313" key="2">
    <source>
        <dbReference type="EMBL" id="KIP08674.1"/>
    </source>
</evidence>
<dbReference type="OrthoDB" id="2757660at2759"/>
<dbReference type="Proteomes" id="UP000053257">
    <property type="component" value="Unassembled WGS sequence"/>
</dbReference>
<evidence type="ECO:0000259" key="1">
    <source>
        <dbReference type="Pfam" id="PF20151"/>
    </source>
</evidence>
<dbReference type="Pfam" id="PF20151">
    <property type="entry name" value="DUF6533"/>
    <property type="match status" value="1"/>
</dbReference>
<feature type="domain" description="DUF6533" evidence="1">
    <location>
        <begin position="1"/>
        <end position="40"/>
    </location>
</feature>
<gene>
    <name evidence="2" type="ORF">PHLGIDRAFT_68927</name>
</gene>
<feature type="non-terminal residue" evidence="2">
    <location>
        <position position="1"/>
    </location>
</feature>
<reference evidence="2 3" key="1">
    <citation type="journal article" date="2014" name="PLoS Genet.">
        <title>Analysis of the Phlebiopsis gigantea genome, transcriptome and secretome provides insight into its pioneer colonization strategies of wood.</title>
        <authorList>
            <person name="Hori C."/>
            <person name="Ishida T."/>
            <person name="Igarashi K."/>
            <person name="Samejima M."/>
            <person name="Suzuki H."/>
            <person name="Master E."/>
            <person name="Ferreira P."/>
            <person name="Ruiz-Duenas F.J."/>
            <person name="Held B."/>
            <person name="Canessa P."/>
            <person name="Larrondo L.F."/>
            <person name="Schmoll M."/>
            <person name="Druzhinina I.S."/>
            <person name="Kubicek C.P."/>
            <person name="Gaskell J.A."/>
            <person name="Kersten P."/>
            <person name="St John F."/>
            <person name="Glasner J."/>
            <person name="Sabat G."/>
            <person name="Splinter BonDurant S."/>
            <person name="Syed K."/>
            <person name="Yadav J."/>
            <person name="Mgbeahuruike A.C."/>
            <person name="Kovalchuk A."/>
            <person name="Asiegbu F.O."/>
            <person name="Lackner G."/>
            <person name="Hoffmeister D."/>
            <person name="Rencoret J."/>
            <person name="Gutierrez A."/>
            <person name="Sun H."/>
            <person name="Lindquist E."/>
            <person name="Barry K."/>
            <person name="Riley R."/>
            <person name="Grigoriev I.V."/>
            <person name="Henrissat B."/>
            <person name="Kues U."/>
            <person name="Berka R.M."/>
            <person name="Martinez A.T."/>
            <person name="Covert S.F."/>
            <person name="Blanchette R.A."/>
            <person name="Cullen D."/>
        </authorList>
    </citation>
    <scope>NUCLEOTIDE SEQUENCE [LARGE SCALE GENOMIC DNA]</scope>
    <source>
        <strain evidence="2 3">11061_1 CR5-6</strain>
    </source>
</reference>
<organism evidence="2 3">
    <name type="scientific">Phlebiopsis gigantea (strain 11061_1 CR5-6)</name>
    <name type="common">White-rot fungus</name>
    <name type="synonym">Peniophora gigantea</name>
    <dbReference type="NCBI Taxonomy" id="745531"/>
    <lineage>
        <taxon>Eukaryota</taxon>
        <taxon>Fungi</taxon>
        <taxon>Dikarya</taxon>
        <taxon>Basidiomycota</taxon>
        <taxon>Agaricomycotina</taxon>
        <taxon>Agaricomycetes</taxon>
        <taxon>Polyporales</taxon>
        <taxon>Phanerochaetaceae</taxon>
        <taxon>Phlebiopsis</taxon>
    </lineage>
</organism>
<evidence type="ECO:0000313" key="3">
    <source>
        <dbReference type="Proteomes" id="UP000053257"/>
    </source>
</evidence>
<dbReference type="HOGENOM" id="CLU_2764831_0_0_1"/>
<proteinExistence type="predicted"/>
<protein>
    <recommendedName>
        <fullName evidence="1">DUF6533 domain-containing protein</fullName>
    </recommendedName>
</protein>
<sequence>LALCVYEYLITFEHELRIVWQGRITVTSVIFLLNRWVMMLPEVITLMFDLMLPPTTQAVRNPSKISLINH</sequence>
<dbReference type="AlphaFoldDB" id="A0A0C3NTR3"/>
<dbReference type="InterPro" id="IPR045340">
    <property type="entry name" value="DUF6533"/>
</dbReference>
<accession>A0A0C3NTR3</accession>